<protein>
    <recommendedName>
        <fullName evidence="5">Lipoprotein</fullName>
    </recommendedName>
</protein>
<dbReference type="EMBL" id="JAEUAW010000011">
    <property type="protein sequence ID" value="MBW9094832.1"/>
    <property type="molecule type" value="Genomic_DNA"/>
</dbReference>
<evidence type="ECO:0000256" key="2">
    <source>
        <dbReference type="SAM" id="SignalP"/>
    </source>
</evidence>
<evidence type="ECO:0000256" key="1">
    <source>
        <dbReference type="SAM" id="MobiDB-lite"/>
    </source>
</evidence>
<evidence type="ECO:0008006" key="5">
    <source>
        <dbReference type="Google" id="ProtNLM"/>
    </source>
</evidence>
<keyword evidence="2" id="KW-0732">Signal</keyword>
<proteinExistence type="predicted"/>
<feature type="region of interest" description="Disordered" evidence="1">
    <location>
        <begin position="159"/>
        <end position="190"/>
    </location>
</feature>
<organism evidence="3 4">
    <name type="scientific">Microbacterium jejuense</name>
    <dbReference type="NCBI Taxonomy" id="1263637"/>
    <lineage>
        <taxon>Bacteria</taxon>
        <taxon>Bacillati</taxon>
        <taxon>Actinomycetota</taxon>
        <taxon>Actinomycetes</taxon>
        <taxon>Micrococcales</taxon>
        <taxon>Microbacteriaceae</taxon>
        <taxon>Microbacterium</taxon>
    </lineage>
</organism>
<dbReference type="PROSITE" id="PS51257">
    <property type="entry name" value="PROKAR_LIPOPROTEIN"/>
    <property type="match status" value="1"/>
</dbReference>
<evidence type="ECO:0000313" key="3">
    <source>
        <dbReference type="EMBL" id="MBW9094832.1"/>
    </source>
</evidence>
<sequence>MPTSRRTLALGLAAALTCGLTACTVTIEPPDPGVTDVAPGSGMPTIDEIVAGAPMEWDVTAAIPSPSVGLGTTMAVVSRADGELIPVTLETPAGSWSAQAEQVSVTPRDGRVDTVNVFVEVNGGDAARDELIAAADVLGFSVEEIERWRSELASALEPSRAGEPRVRTGLRGSSGHLATSVQISHAPGPGGDESIRLWYAVDADEARAPEPSTSATGQ</sequence>
<dbReference type="RefSeq" id="WP_220301537.1">
    <property type="nucleotide sequence ID" value="NZ_JAEUAW010000011.1"/>
</dbReference>
<feature type="chain" id="PRO_5045285786" description="Lipoprotein" evidence="2">
    <location>
        <begin position="23"/>
        <end position="218"/>
    </location>
</feature>
<dbReference type="Proteomes" id="UP001196843">
    <property type="component" value="Unassembled WGS sequence"/>
</dbReference>
<feature type="signal peptide" evidence="2">
    <location>
        <begin position="1"/>
        <end position="22"/>
    </location>
</feature>
<accession>A0ABS7HPD9</accession>
<reference evidence="3 4" key="1">
    <citation type="journal article" date="2021" name="MBio">
        <title>Poor Competitiveness of Bradyrhizobium in Pigeon Pea Root Colonization in Indian Soils.</title>
        <authorList>
            <person name="Chalasani D."/>
            <person name="Basu A."/>
            <person name="Pullabhotla S.V.S.R.N."/>
            <person name="Jorrin B."/>
            <person name="Neal A.L."/>
            <person name="Poole P.S."/>
            <person name="Podile A.R."/>
            <person name="Tkacz A."/>
        </authorList>
    </citation>
    <scope>NUCLEOTIDE SEQUENCE [LARGE SCALE GENOMIC DNA]</scope>
    <source>
        <strain evidence="3 4">HU14</strain>
    </source>
</reference>
<evidence type="ECO:0000313" key="4">
    <source>
        <dbReference type="Proteomes" id="UP001196843"/>
    </source>
</evidence>
<gene>
    <name evidence="3" type="ORF">JNB62_14155</name>
</gene>
<name>A0ABS7HPD9_9MICO</name>
<keyword evidence="4" id="KW-1185">Reference proteome</keyword>
<comment type="caution">
    <text evidence="3">The sequence shown here is derived from an EMBL/GenBank/DDBJ whole genome shotgun (WGS) entry which is preliminary data.</text>
</comment>